<dbReference type="InterPro" id="IPR058626">
    <property type="entry name" value="MdtA-like_b-barrel"/>
</dbReference>
<dbReference type="Gene3D" id="2.40.50.100">
    <property type="match status" value="1"/>
</dbReference>
<dbReference type="AlphaFoldDB" id="A0A5B9E7I6"/>
<evidence type="ECO:0000256" key="3">
    <source>
        <dbReference type="SAM" id="SignalP"/>
    </source>
</evidence>
<dbReference type="RefSeq" id="WP_147646715.1">
    <property type="nucleotide sequence ID" value="NZ_CP042806.1"/>
</dbReference>
<evidence type="ECO:0000259" key="4">
    <source>
        <dbReference type="Pfam" id="PF25876"/>
    </source>
</evidence>
<dbReference type="Pfam" id="PF25944">
    <property type="entry name" value="Beta-barrel_RND"/>
    <property type="match status" value="1"/>
</dbReference>
<dbReference type="GO" id="GO:0046677">
    <property type="term" value="P:response to antibiotic"/>
    <property type="evidence" value="ECO:0007669"/>
    <property type="project" value="TreeGrafter"/>
</dbReference>
<feature type="domain" description="Multidrug resistance protein MdtA-like beta-barrel" evidence="6">
    <location>
        <begin position="217"/>
        <end position="303"/>
    </location>
</feature>
<comment type="subcellular location">
    <subcellularLocation>
        <location evidence="1">Cell envelope</location>
    </subcellularLocation>
</comment>
<dbReference type="NCBIfam" id="TIGR01730">
    <property type="entry name" value="RND_mfp"/>
    <property type="match status" value="1"/>
</dbReference>
<reference evidence="8 9" key="1">
    <citation type="submission" date="2019-08" db="EMBL/GenBank/DDBJ databases">
        <title>Complete genome sequence of Terriglobus albidus strain ORNL.</title>
        <authorList>
            <person name="Podar M."/>
        </authorList>
    </citation>
    <scope>NUCLEOTIDE SEQUENCE [LARGE SCALE GENOMIC DNA]</scope>
    <source>
        <strain evidence="8 9">ORNL</strain>
    </source>
</reference>
<accession>A0A5B9E7I6</accession>
<dbReference type="InterPro" id="IPR058624">
    <property type="entry name" value="MdtA-like_HH"/>
</dbReference>
<evidence type="ECO:0000259" key="7">
    <source>
        <dbReference type="Pfam" id="PF25967"/>
    </source>
</evidence>
<dbReference type="Gene3D" id="2.40.420.20">
    <property type="match status" value="1"/>
</dbReference>
<dbReference type="PANTHER" id="PTHR30158:SF10">
    <property type="entry name" value="CATION EFFLUX PUMP"/>
    <property type="match status" value="1"/>
</dbReference>
<dbReference type="Pfam" id="PF25876">
    <property type="entry name" value="HH_MFP_RND"/>
    <property type="match status" value="1"/>
</dbReference>
<evidence type="ECO:0000256" key="2">
    <source>
        <dbReference type="ARBA" id="ARBA00009477"/>
    </source>
</evidence>
<feature type="domain" description="Multidrug resistance protein MdtA-like barrel-sandwich hybrid" evidence="5">
    <location>
        <begin position="71"/>
        <end position="209"/>
    </location>
</feature>
<dbReference type="FunFam" id="2.40.420.20:FF:000001">
    <property type="entry name" value="Efflux RND transporter periplasmic adaptor subunit"/>
    <property type="match status" value="1"/>
</dbReference>
<dbReference type="Proteomes" id="UP000321820">
    <property type="component" value="Chromosome"/>
</dbReference>
<dbReference type="Pfam" id="PF25967">
    <property type="entry name" value="RND-MFP_C"/>
    <property type="match status" value="1"/>
</dbReference>
<dbReference type="InterPro" id="IPR058627">
    <property type="entry name" value="MdtA-like_C"/>
</dbReference>
<gene>
    <name evidence="8" type="ORF">FTW19_05575</name>
</gene>
<evidence type="ECO:0000259" key="6">
    <source>
        <dbReference type="Pfam" id="PF25944"/>
    </source>
</evidence>
<dbReference type="InterPro" id="IPR058625">
    <property type="entry name" value="MdtA-like_BSH"/>
</dbReference>
<dbReference type="PANTHER" id="PTHR30158">
    <property type="entry name" value="ACRA/E-RELATED COMPONENT OF DRUG EFFLUX TRANSPORTER"/>
    <property type="match status" value="1"/>
</dbReference>
<keyword evidence="9" id="KW-1185">Reference proteome</keyword>
<dbReference type="GO" id="GO:0030313">
    <property type="term" value="C:cell envelope"/>
    <property type="evidence" value="ECO:0007669"/>
    <property type="project" value="UniProtKB-SubCell"/>
</dbReference>
<dbReference type="KEGG" id="talb:FTW19_05575"/>
<evidence type="ECO:0000313" key="8">
    <source>
        <dbReference type="EMBL" id="QEE27524.1"/>
    </source>
</evidence>
<dbReference type="OrthoDB" id="9801814at2"/>
<dbReference type="PROSITE" id="PS51257">
    <property type="entry name" value="PROKAR_LIPOPROTEIN"/>
    <property type="match status" value="1"/>
</dbReference>
<sequence>MQGILKKGSSLVRTGMWLIALSAITVAAAGCKQAAPETKPKLAAAPVDAAQVITRDVRVSDEFNGRVWATNSVEIRPRVTGYIDRIAFREGQMVHKGDLLYVIDPRPYKDVADSAKAGLDREHAAADFAKIQTERAQRLKQQDAVSQEELQNRSSDLLQSGARVKAAEAAVASAELNLSYTEVRSPIDGRISRTLLTLGNLAQADQTVLTSVVSVDPVYVYFDCDEQSYLRFQQSSHRGSGVGAENPVRVALANEAGFPHAGHIDFVDNQLNPTTGTIRARVVLANPDQTLTPGLFARVQLQSAAPAQAILIDDKAVLTDQDRKYVYVVGEGNVAQRKDIVLGGTNDGLRIVKSGLTPQDRVVVGGLQLIYFPGAPITPKETSMEVSTAGLNNIAVAAKK</sequence>
<keyword evidence="3" id="KW-0732">Signal</keyword>
<dbReference type="InterPro" id="IPR006143">
    <property type="entry name" value="RND_pump_MFP"/>
</dbReference>
<feature type="signal peptide" evidence="3">
    <location>
        <begin position="1"/>
        <end position="28"/>
    </location>
</feature>
<comment type="similarity">
    <text evidence="2">Belongs to the membrane fusion protein (MFP) (TC 8.A.1) family.</text>
</comment>
<proteinExistence type="inferred from homology"/>
<dbReference type="Gene3D" id="2.40.30.170">
    <property type="match status" value="1"/>
</dbReference>
<name>A0A5B9E7I6_9BACT</name>
<dbReference type="EMBL" id="CP042806">
    <property type="protein sequence ID" value="QEE27524.1"/>
    <property type="molecule type" value="Genomic_DNA"/>
</dbReference>
<organism evidence="8 9">
    <name type="scientific">Terriglobus albidus</name>
    <dbReference type="NCBI Taxonomy" id="1592106"/>
    <lineage>
        <taxon>Bacteria</taxon>
        <taxon>Pseudomonadati</taxon>
        <taxon>Acidobacteriota</taxon>
        <taxon>Terriglobia</taxon>
        <taxon>Terriglobales</taxon>
        <taxon>Acidobacteriaceae</taxon>
        <taxon>Terriglobus</taxon>
    </lineage>
</organism>
<dbReference type="SUPFAM" id="SSF111369">
    <property type="entry name" value="HlyD-like secretion proteins"/>
    <property type="match status" value="1"/>
</dbReference>
<evidence type="ECO:0000256" key="1">
    <source>
        <dbReference type="ARBA" id="ARBA00004196"/>
    </source>
</evidence>
<feature type="chain" id="PRO_5022903130" evidence="3">
    <location>
        <begin position="29"/>
        <end position="400"/>
    </location>
</feature>
<dbReference type="GO" id="GO:0022857">
    <property type="term" value="F:transmembrane transporter activity"/>
    <property type="evidence" value="ECO:0007669"/>
    <property type="project" value="InterPro"/>
</dbReference>
<dbReference type="Gene3D" id="1.10.287.470">
    <property type="entry name" value="Helix hairpin bin"/>
    <property type="match status" value="1"/>
</dbReference>
<dbReference type="Pfam" id="PF25917">
    <property type="entry name" value="BSH_RND"/>
    <property type="match status" value="1"/>
</dbReference>
<feature type="domain" description="Multidrug resistance protein MdtA-like alpha-helical hairpin" evidence="4">
    <location>
        <begin position="113"/>
        <end position="181"/>
    </location>
</feature>
<evidence type="ECO:0000259" key="5">
    <source>
        <dbReference type="Pfam" id="PF25917"/>
    </source>
</evidence>
<dbReference type="GO" id="GO:0005886">
    <property type="term" value="C:plasma membrane"/>
    <property type="evidence" value="ECO:0007669"/>
    <property type="project" value="TreeGrafter"/>
</dbReference>
<feature type="domain" description="Multidrug resistance protein MdtA-like C-terminal permuted SH3" evidence="7">
    <location>
        <begin position="308"/>
        <end position="368"/>
    </location>
</feature>
<protein>
    <submittedName>
        <fullName evidence="8">Efflux RND transporter periplasmic adaptor subunit</fullName>
    </submittedName>
</protein>
<evidence type="ECO:0000313" key="9">
    <source>
        <dbReference type="Proteomes" id="UP000321820"/>
    </source>
</evidence>